<keyword evidence="6" id="KW-1185">Reference proteome</keyword>
<organism evidence="5 6">
    <name type="scientific">Petrolisthes cinctipes</name>
    <name type="common">Flat porcelain crab</name>
    <dbReference type="NCBI Taxonomy" id="88211"/>
    <lineage>
        <taxon>Eukaryota</taxon>
        <taxon>Metazoa</taxon>
        <taxon>Ecdysozoa</taxon>
        <taxon>Arthropoda</taxon>
        <taxon>Crustacea</taxon>
        <taxon>Multicrustacea</taxon>
        <taxon>Malacostraca</taxon>
        <taxon>Eumalacostraca</taxon>
        <taxon>Eucarida</taxon>
        <taxon>Decapoda</taxon>
        <taxon>Pleocyemata</taxon>
        <taxon>Anomura</taxon>
        <taxon>Galatheoidea</taxon>
        <taxon>Porcellanidae</taxon>
        <taxon>Petrolisthes</taxon>
    </lineage>
</organism>
<feature type="domain" description="F-BAR" evidence="4">
    <location>
        <begin position="11"/>
        <end position="203"/>
    </location>
</feature>
<feature type="compositionally biased region" description="Polar residues" evidence="3">
    <location>
        <begin position="176"/>
        <end position="187"/>
    </location>
</feature>
<feature type="compositionally biased region" description="Basic and acidic residues" evidence="3">
    <location>
        <begin position="192"/>
        <end position="203"/>
    </location>
</feature>
<dbReference type="Proteomes" id="UP001286313">
    <property type="component" value="Unassembled WGS sequence"/>
</dbReference>
<comment type="subcellular location">
    <subcellularLocation>
        <location evidence="1">Endomembrane system</location>
        <topology evidence="1">Peripheral membrane protein</topology>
    </subcellularLocation>
</comment>
<evidence type="ECO:0000259" key="4">
    <source>
        <dbReference type="PROSITE" id="PS51741"/>
    </source>
</evidence>
<evidence type="ECO:0000256" key="1">
    <source>
        <dbReference type="ARBA" id="ARBA00004184"/>
    </source>
</evidence>
<keyword evidence="2" id="KW-0175">Coiled coil</keyword>
<dbReference type="Pfam" id="PF00611">
    <property type="entry name" value="FCH"/>
    <property type="match status" value="1"/>
</dbReference>
<dbReference type="GO" id="GO:0007010">
    <property type="term" value="P:cytoskeleton organization"/>
    <property type="evidence" value="ECO:0007669"/>
    <property type="project" value="TreeGrafter"/>
</dbReference>
<protein>
    <recommendedName>
        <fullName evidence="4">F-BAR domain-containing protein</fullName>
    </recommendedName>
</protein>
<sequence length="203" mass="23769">MSHHSDENAVYASTDSFWEVGNFKRTTKRVEDGNRLCDDLMKLVSERAEIEKMYAKSLKEWAKKWNNIIEKGPEYGTTEAAWKGVLMEAEQRYELHTHVKENLINEVHGNIKQWQRENYHKSMMGQLKEKKDIEDMFKKAQKPWAKLFEKVNKSRQTTTTHARANGQHRTGRNAGGDSSLSPDQHNNIKVKKLQDRVSKARRR</sequence>
<accession>A0AAE1EV19</accession>
<dbReference type="EMBL" id="JAWQEG010004383">
    <property type="protein sequence ID" value="KAK3861887.1"/>
    <property type="molecule type" value="Genomic_DNA"/>
</dbReference>
<dbReference type="InterPro" id="IPR001060">
    <property type="entry name" value="FCH_dom"/>
</dbReference>
<reference evidence="5" key="1">
    <citation type="submission" date="2023-10" db="EMBL/GenBank/DDBJ databases">
        <title>Genome assemblies of two species of porcelain crab, Petrolisthes cinctipes and Petrolisthes manimaculis (Anomura: Porcellanidae).</title>
        <authorList>
            <person name="Angst P."/>
        </authorList>
    </citation>
    <scope>NUCLEOTIDE SEQUENCE</scope>
    <source>
        <strain evidence="5">PB745_01</strain>
        <tissue evidence="5">Gill</tissue>
    </source>
</reference>
<dbReference type="GO" id="GO:0097320">
    <property type="term" value="P:plasma membrane tubulation"/>
    <property type="evidence" value="ECO:0007669"/>
    <property type="project" value="TreeGrafter"/>
</dbReference>
<gene>
    <name evidence="5" type="ORF">Pcinc_032194</name>
</gene>
<evidence type="ECO:0000256" key="2">
    <source>
        <dbReference type="PROSITE-ProRule" id="PRU01077"/>
    </source>
</evidence>
<dbReference type="InterPro" id="IPR031160">
    <property type="entry name" value="F_BAR_dom"/>
</dbReference>
<dbReference type="GO" id="GO:0005768">
    <property type="term" value="C:endosome"/>
    <property type="evidence" value="ECO:0007669"/>
    <property type="project" value="TreeGrafter"/>
</dbReference>
<dbReference type="GO" id="GO:0030100">
    <property type="term" value="P:regulation of endocytosis"/>
    <property type="evidence" value="ECO:0007669"/>
    <property type="project" value="TreeGrafter"/>
</dbReference>
<dbReference type="GO" id="GO:0005886">
    <property type="term" value="C:plasma membrane"/>
    <property type="evidence" value="ECO:0007669"/>
    <property type="project" value="TreeGrafter"/>
</dbReference>
<proteinExistence type="predicted"/>
<evidence type="ECO:0000256" key="3">
    <source>
        <dbReference type="SAM" id="MobiDB-lite"/>
    </source>
</evidence>
<dbReference type="InterPro" id="IPR027267">
    <property type="entry name" value="AH/BAR_dom_sf"/>
</dbReference>
<name>A0AAE1EV19_PETCI</name>
<dbReference type="GO" id="GO:0005543">
    <property type="term" value="F:phospholipid binding"/>
    <property type="evidence" value="ECO:0007669"/>
    <property type="project" value="TreeGrafter"/>
</dbReference>
<evidence type="ECO:0000313" key="6">
    <source>
        <dbReference type="Proteomes" id="UP001286313"/>
    </source>
</evidence>
<feature type="region of interest" description="Disordered" evidence="3">
    <location>
        <begin position="150"/>
        <end position="203"/>
    </location>
</feature>
<dbReference type="AlphaFoldDB" id="A0AAE1EV19"/>
<dbReference type="PANTHER" id="PTHR23065:SF11">
    <property type="entry name" value="SYNDAPIN, ISOFORM C"/>
    <property type="match status" value="1"/>
</dbReference>
<dbReference type="Gene3D" id="1.20.1270.60">
    <property type="entry name" value="Arfaptin homology (AH) domain/BAR domain"/>
    <property type="match status" value="1"/>
</dbReference>
<dbReference type="SUPFAM" id="SSF103657">
    <property type="entry name" value="BAR/IMD domain-like"/>
    <property type="match status" value="1"/>
</dbReference>
<comment type="caution">
    <text evidence="5">The sequence shown here is derived from an EMBL/GenBank/DDBJ whole genome shotgun (WGS) entry which is preliminary data.</text>
</comment>
<evidence type="ECO:0000313" key="5">
    <source>
        <dbReference type="EMBL" id="KAK3861887.1"/>
    </source>
</evidence>
<dbReference type="FunFam" id="1.20.1270.60:FF:000009">
    <property type="entry name" value="Protein kinase C and casein kinase substrate in neurons 2"/>
    <property type="match status" value="1"/>
</dbReference>
<dbReference type="PANTHER" id="PTHR23065">
    <property type="entry name" value="PROLINE-SERINE-THREONINE PHOSPHATASE INTERACTING PROTEIN 1"/>
    <property type="match status" value="1"/>
</dbReference>
<dbReference type="SMART" id="SM00055">
    <property type="entry name" value="FCH"/>
    <property type="match status" value="1"/>
</dbReference>
<dbReference type="PROSITE" id="PS51741">
    <property type="entry name" value="F_BAR"/>
    <property type="match status" value="1"/>
</dbReference>